<accession>A0A2G9UL94</accession>
<dbReference type="PROSITE" id="PS00639">
    <property type="entry name" value="THIOL_PROTEASE_HIS"/>
    <property type="match status" value="1"/>
</dbReference>
<evidence type="ECO:0000313" key="4">
    <source>
        <dbReference type="Proteomes" id="UP000230423"/>
    </source>
</evidence>
<dbReference type="SUPFAM" id="SSF54001">
    <property type="entry name" value="Cysteine proteinases"/>
    <property type="match status" value="1"/>
</dbReference>
<reference evidence="3 4" key="1">
    <citation type="submission" date="2015-09" db="EMBL/GenBank/DDBJ databases">
        <title>Draft genome of the parasitic nematode Teladorsagia circumcincta isolate WARC Sus (inbred).</title>
        <authorList>
            <person name="Mitreva M."/>
        </authorList>
    </citation>
    <scope>NUCLEOTIDE SEQUENCE [LARGE SCALE GENOMIC DNA]</scope>
    <source>
        <strain evidence="3 4">S</strain>
    </source>
</reference>
<sequence length="166" mass="18836">IPRFRCEGGYPIQAFKFFADEGVVTGGHYNTKGSCRPYEIHPCGHHGNETYYGECVGMADTPRCKRRCLLGYPKSYISDRHYGKNAYPLMHSVKAIQREIMKNGPVVATYTVYQDFAHYRSGIYKHKAGRATGLHAVKVIGWGQEKGTPYWIVANSWHDDWGENGE</sequence>
<dbReference type="PANTHER" id="PTHR12411">
    <property type="entry name" value="CYSTEINE PROTEASE FAMILY C1-RELATED"/>
    <property type="match status" value="1"/>
</dbReference>
<dbReference type="GO" id="GO:0008234">
    <property type="term" value="F:cysteine-type peptidase activity"/>
    <property type="evidence" value="ECO:0007669"/>
    <property type="project" value="InterPro"/>
</dbReference>
<evidence type="ECO:0000313" key="3">
    <source>
        <dbReference type="EMBL" id="PIO71038.1"/>
    </source>
</evidence>
<feature type="domain" description="Peptidase C1A papain C-terminal" evidence="2">
    <location>
        <begin position="1"/>
        <end position="165"/>
    </location>
</feature>
<dbReference type="InterPro" id="IPR000668">
    <property type="entry name" value="Peptidase_C1A_C"/>
</dbReference>
<gene>
    <name evidence="3" type="ORF">TELCIR_07072</name>
</gene>
<organism evidence="3 4">
    <name type="scientific">Teladorsagia circumcincta</name>
    <name type="common">Brown stomach worm</name>
    <name type="synonym">Ostertagia circumcincta</name>
    <dbReference type="NCBI Taxonomy" id="45464"/>
    <lineage>
        <taxon>Eukaryota</taxon>
        <taxon>Metazoa</taxon>
        <taxon>Ecdysozoa</taxon>
        <taxon>Nematoda</taxon>
        <taxon>Chromadorea</taxon>
        <taxon>Rhabditida</taxon>
        <taxon>Rhabditina</taxon>
        <taxon>Rhabditomorpha</taxon>
        <taxon>Strongyloidea</taxon>
        <taxon>Trichostrongylidae</taxon>
        <taxon>Teladorsagia</taxon>
    </lineage>
</organism>
<keyword evidence="3" id="KW-0645">Protease</keyword>
<dbReference type="SMART" id="SM00645">
    <property type="entry name" value="Pept_C1"/>
    <property type="match status" value="1"/>
</dbReference>
<protein>
    <submittedName>
        <fullName evidence="3">Papain family cysteine protease</fullName>
    </submittedName>
</protein>
<name>A0A2G9UL94_TELCI</name>
<dbReference type="EMBL" id="KZ346078">
    <property type="protein sequence ID" value="PIO71038.1"/>
    <property type="molecule type" value="Genomic_DNA"/>
</dbReference>
<dbReference type="InterPro" id="IPR038765">
    <property type="entry name" value="Papain-like_cys_pep_sf"/>
</dbReference>
<feature type="non-terminal residue" evidence="3">
    <location>
        <position position="1"/>
    </location>
</feature>
<keyword evidence="4" id="KW-1185">Reference proteome</keyword>
<dbReference type="Pfam" id="PF00112">
    <property type="entry name" value="Peptidase_C1"/>
    <property type="match status" value="1"/>
</dbReference>
<dbReference type="Gene3D" id="3.90.70.10">
    <property type="entry name" value="Cysteine proteinases"/>
    <property type="match status" value="1"/>
</dbReference>
<dbReference type="GO" id="GO:0006508">
    <property type="term" value="P:proteolysis"/>
    <property type="evidence" value="ECO:0007669"/>
    <property type="project" value="UniProtKB-KW"/>
</dbReference>
<dbReference type="OrthoDB" id="5847537at2759"/>
<dbReference type="InterPro" id="IPR025660">
    <property type="entry name" value="Pept_his_AS"/>
</dbReference>
<evidence type="ECO:0000256" key="1">
    <source>
        <dbReference type="ARBA" id="ARBA00008455"/>
    </source>
</evidence>
<dbReference type="InterPro" id="IPR013128">
    <property type="entry name" value="Peptidase_C1A"/>
</dbReference>
<dbReference type="Proteomes" id="UP000230423">
    <property type="component" value="Unassembled WGS sequence"/>
</dbReference>
<dbReference type="AlphaFoldDB" id="A0A2G9UL94"/>
<keyword evidence="3" id="KW-0378">Hydrolase</keyword>
<proteinExistence type="inferred from homology"/>
<evidence type="ECO:0000259" key="2">
    <source>
        <dbReference type="SMART" id="SM00645"/>
    </source>
</evidence>
<comment type="similarity">
    <text evidence="1">Belongs to the peptidase C1 family.</text>
</comment>